<comment type="caution">
    <text evidence="14">The sequence shown here is derived from an EMBL/GenBank/DDBJ whole genome shotgun (WGS) entry which is preliminary data.</text>
</comment>
<evidence type="ECO:0000256" key="1">
    <source>
        <dbReference type="ARBA" id="ARBA00003195"/>
    </source>
</evidence>
<keyword evidence="12 13" id="KW-0472">Membrane</keyword>
<keyword evidence="8" id="KW-0999">Mitochondrion inner membrane</keyword>
<keyword evidence="10 13" id="KW-1133">Transmembrane helix</keyword>
<evidence type="ECO:0000313" key="15">
    <source>
        <dbReference type="Proteomes" id="UP001472677"/>
    </source>
</evidence>
<evidence type="ECO:0000256" key="4">
    <source>
        <dbReference type="ARBA" id="ARBA00016392"/>
    </source>
</evidence>
<evidence type="ECO:0000256" key="9">
    <source>
        <dbReference type="ARBA" id="ARBA00022982"/>
    </source>
</evidence>
<dbReference type="PANTHER" id="PTHR17098:SF2">
    <property type="entry name" value="NADH DEHYDROGENASE [UBIQUINONE] 1 ALPHA SUBCOMPLEX SUBUNIT 1"/>
    <property type="match status" value="1"/>
</dbReference>
<comment type="function">
    <text evidence="1">Accessory subunit of the mitochondrial membrane respiratory chain NADH dehydrogenase (Complex I), that is believed not to be involved in catalysis. Complex I functions in the transfer of electrons from NADH to the respiratory chain. The immediate electron acceptor for the enzyme is believed to be ubiquinone.</text>
</comment>
<dbReference type="EMBL" id="JBBPBM010000051">
    <property type="protein sequence ID" value="KAK8519367.1"/>
    <property type="molecule type" value="Genomic_DNA"/>
</dbReference>
<keyword evidence="5" id="KW-0813">Transport</keyword>
<evidence type="ECO:0000256" key="12">
    <source>
        <dbReference type="ARBA" id="ARBA00023136"/>
    </source>
</evidence>
<comment type="similarity">
    <text evidence="3">Belongs to the complex I NDUFA1 subunit family.</text>
</comment>
<evidence type="ECO:0000256" key="7">
    <source>
        <dbReference type="ARBA" id="ARBA00022692"/>
    </source>
</evidence>
<evidence type="ECO:0000256" key="3">
    <source>
        <dbReference type="ARBA" id="ARBA00009960"/>
    </source>
</evidence>
<dbReference type="PANTHER" id="PTHR17098">
    <property type="entry name" value="NADH-UBIQUINONE OXIDOREDUCTASE MWFE SUBUNIT"/>
    <property type="match status" value="1"/>
</dbReference>
<evidence type="ECO:0000256" key="13">
    <source>
        <dbReference type="SAM" id="Phobius"/>
    </source>
</evidence>
<name>A0ABR2CIB0_9ROSI</name>
<protein>
    <recommendedName>
        <fullName evidence="4">NADH dehydrogenase [ubiquinone] 1 alpha subcomplex subunit 1</fullName>
    </recommendedName>
</protein>
<proteinExistence type="inferred from homology"/>
<dbReference type="Pfam" id="PF15879">
    <property type="entry name" value="MWFE"/>
    <property type="match status" value="1"/>
</dbReference>
<organism evidence="14 15">
    <name type="scientific">Hibiscus sabdariffa</name>
    <name type="common">roselle</name>
    <dbReference type="NCBI Taxonomy" id="183260"/>
    <lineage>
        <taxon>Eukaryota</taxon>
        <taxon>Viridiplantae</taxon>
        <taxon>Streptophyta</taxon>
        <taxon>Embryophyta</taxon>
        <taxon>Tracheophyta</taxon>
        <taxon>Spermatophyta</taxon>
        <taxon>Magnoliopsida</taxon>
        <taxon>eudicotyledons</taxon>
        <taxon>Gunneridae</taxon>
        <taxon>Pentapetalae</taxon>
        <taxon>rosids</taxon>
        <taxon>malvids</taxon>
        <taxon>Malvales</taxon>
        <taxon>Malvaceae</taxon>
        <taxon>Malvoideae</taxon>
        <taxon>Hibiscus</taxon>
    </lineage>
</organism>
<dbReference type="Proteomes" id="UP001472677">
    <property type="component" value="Unassembled WGS sequence"/>
</dbReference>
<evidence type="ECO:0000256" key="11">
    <source>
        <dbReference type="ARBA" id="ARBA00023128"/>
    </source>
</evidence>
<keyword evidence="6" id="KW-0679">Respiratory chain</keyword>
<reference evidence="14 15" key="1">
    <citation type="journal article" date="2024" name="G3 (Bethesda)">
        <title>Genome assembly of Hibiscus sabdariffa L. provides insights into metabolisms of medicinal natural products.</title>
        <authorList>
            <person name="Kim T."/>
        </authorList>
    </citation>
    <scope>NUCLEOTIDE SEQUENCE [LARGE SCALE GENOMIC DNA]</scope>
    <source>
        <strain evidence="14">TK-2024</strain>
        <tissue evidence="14">Old leaves</tissue>
    </source>
</reference>
<evidence type="ECO:0000256" key="5">
    <source>
        <dbReference type="ARBA" id="ARBA00022448"/>
    </source>
</evidence>
<feature type="transmembrane region" description="Helical" evidence="13">
    <location>
        <begin position="141"/>
        <end position="162"/>
    </location>
</feature>
<feature type="transmembrane region" description="Helical" evidence="13">
    <location>
        <begin position="12"/>
        <end position="29"/>
    </location>
</feature>
<keyword evidence="7 13" id="KW-0812">Transmembrane</keyword>
<keyword evidence="11" id="KW-0496">Mitochondrion</keyword>
<keyword evidence="9" id="KW-0249">Electron transport</keyword>
<comment type="subcellular location">
    <subcellularLocation>
        <location evidence="2">Mitochondrion inner membrane</location>
        <topology evidence="2">Single-pass membrane protein</topology>
        <orientation evidence="2">Matrix side</orientation>
    </subcellularLocation>
</comment>
<sequence length="164" mass="18868">MAWIWLEAALPLGIIAGMLCVMGNAQYFIHTAYHGRTKHIGNDMWDFSDATGPVLNPFCVLRPQRKRCTPVCDPHTEAHVIRCLNVRSLGNGGEGEEIKVLDILSLLKKNKEQIKFLFCNGLVKGCTFQQHLLMFRLHDWVYLRSVPYKFLVTFHSLVYFLVQF</sequence>
<evidence type="ECO:0000256" key="6">
    <source>
        <dbReference type="ARBA" id="ARBA00022660"/>
    </source>
</evidence>
<keyword evidence="15" id="KW-1185">Reference proteome</keyword>
<gene>
    <name evidence="14" type="ORF">V6N12_025406</name>
</gene>
<evidence type="ECO:0000313" key="14">
    <source>
        <dbReference type="EMBL" id="KAK8519367.1"/>
    </source>
</evidence>
<evidence type="ECO:0000256" key="8">
    <source>
        <dbReference type="ARBA" id="ARBA00022792"/>
    </source>
</evidence>
<dbReference type="InterPro" id="IPR017384">
    <property type="entry name" value="NADH_Ub_cplx-1_asu_su-1"/>
</dbReference>
<accession>A0ABR2CIB0</accession>
<evidence type="ECO:0000256" key="2">
    <source>
        <dbReference type="ARBA" id="ARBA00004298"/>
    </source>
</evidence>
<evidence type="ECO:0000256" key="10">
    <source>
        <dbReference type="ARBA" id="ARBA00022989"/>
    </source>
</evidence>